<feature type="signal peptide" evidence="2">
    <location>
        <begin position="1"/>
        <end position="22"/>
    </location>
</feature>
<evidence type="ECO:0000313" key="3">
    <source>
        <dbReference type="EMBL" id="NMH27817.1"/>
    </source>
</evidence>
<feature type="chain" id="PRO_5037076449" description="Lipocalin-like domain-containing protein" evidence="2">
    <location>
        <begin position="23"/>
        <end position="193"/>
    </location>
</feature>
<keyword evidence="2" id="KW-0732">Signal</keyword>
<evidence type="ECO:0000256" key="1">
    <source>
        <dbReference type="SAM" id="MobiDB-lite"/>
    </source>
</evidence>
<reference evidence="3" key="1">
    <citation type="submission" date="2020-02" db="EMBL/GenBank/DDBJ databases">
        <title>Flavobacterium sp. genome.</title>
        <authorList>
            <person name="Jung H.S."/>
            <person name="Baek J.H."/>
            <person name="Jeon C.O."/>
        </authorList>
    </citation>
    <scope>NUCLEOTIDE SEQUENCE</scope>
    <source>
        <strain evidence="3">SE-s28</strain>
    </source>
</reference>
<dbReference type="AlphaFoldDB" id="A0A972FTP9"/>
<sequence length="193" mass="20943">MQKKVLAIIASVFLSAIFLVQCNSNDDNGSADPVIGTWKLVEVTQNSQQVAVSSCDLMEMYIFGGDQFSHEIYSSASGRYANVAQDDDDDEDSDDEESDDEESDDEGSDDEGSDDEGSDDGEDDGTDDGGTGGGVCVLTETQIGNWVNTGAAYTLEQNGSTQNLPIHFTDNNTRFYYEVTVGGTTTRYIFQRQ</sequence>
<keyword evidence="4" id="KW-1185">Reference proteome</keyword>
<feature type="region of interest" description="Disordered" evidence="1">
    <location>
        <begin position="83"/>
        <end position="136"/>
    </location>
</feature>
<proteinExistence type="predicted"/>
<protein>
    <recommendedName>
        <fullName evidence="5">Lipocalin-like domain-containing protein</fullName>
    </recommendedName>
</protein>
<evidence type="ECO:0000256" key="2">
    <source>
        <dbReference type="SAM" id="SignalP"/>
    </source>
</evidence>
<organism evidence="3 4">
    <name type="scientific">Flavobacterium silvaticum</name>
    <dbReference type="NCBI Taxonomy" id="1852020"/>
    <lineage>
        <taxon>Bacteria</taxon>
        <taxon>Pseudomonadati</taxon>
        <taxon>Bacteroidota</taxon>
        <taxon>Flavobacteriia</taxon>
        <taxon>Flavobacteriales</taxon>
        <taxon>Flavobacteriaceae</taxon>
        <taxon>Flavobacterium</taxon>
    </lineage>
</organism>
<evidence type="ECO:0008006" key="5">
    <source>
        <dbReference type="Google" id="ProtNLM"/>
    </source>
</evidence>
<comment type="caution">
    <text evidence="3">The sequence shown here is derived from an EMBL/GenBank/DDBJ whole genome shotgun (WGS) entry which is preliminary data.</text>
</comment>
<gene>
    <name evidence="3" type="ORF">G6047_07225</name>
</gene>
<accession>A0A972FTP9</accession>
<dbReference type="EMBL" id="JAAMPU010000103">
    <property type="protein sequence ID" value="NMH27817.1"/>
    <property type="molecule type" value="Genomic_DNA"/>
</dbReference>
<feature type="compositionally biased region" description="Acidic residues" evidence="1">
    <location>
        <begin position="85"/>
        <end position="127"/>
    </location>
</feature>
<dbReference type="RefSeq" id="WP_169526842.1">
    <property type="nucleotide sequence ID" value="NZ_JAAMPU010000103.1"/>
</dbReference>
<name>A0A972FTP9_9FLAO</name>
<evidence type="ECO:0000313" key="4">
    <source>
        <dbReference type="Proteomes" id="UP000712080"/>
    </source>
</evidence>
<dbReference type="Proteomes" id="UP000712080">
    <property type="component" value="Unassembled WGS sequence"/>
</dbReference>